<dbReference type="Gene3D" id="1.20.120.550">
    <property type="entry name" value="Membrane associated eicosanoid/glutathione metabolism-like domain"/>
    <property type="match status" value="1"/>
</dbReference>
<dbReference type="SUPFAM" id="SSF161084">
    <property type="entry name" value="MAPEG domain-like"/>
    <property type="match status" value="1"/>
</dbReference>
<dbReference type="GO" id="GO:0004364">
    <property type="term" value="F:glutathione transferase activity"/>
    <property type="evidence" value="ECO:0007669"/>
    <property type="project" value="TreeGrafter"/>
</dbReference>
<dbReference type="RefSeq" id="XP_002506389.1">
    <property type="nucleotide sequence ID" value="XM_002506343.1"/>
</dbReference>
<evidence type="ECO:0000256" key="3">
    <source>
        <dbReference type="ARBA" id="ARBA00022989"/>
    </source>
</evidence>
<evidence type="ECO:0000313" key="7">
    <source>
        <dbReference type="Proteomes" id="UP000002009"/>
    </source>
</evidence>
<dbReference type="PANTHER" id="PTHR10250:SF26">
    <property type="entry name" value="GLUTATHIONE S-TRANSFERASE 3, MITOCHONDRIAL"/>
    <property type="match status" value="1"/>
</dbReference>
<dbReference type="GO" id="GO:0016020">
    <property type="term" value="C:membrane"/>
    <property type="evidence" value="ECO:0007669"/>
    <property type="project" value="UniProtKB-SubCell"/>
</dbReference>
<dbReference type="GO" id="GO:0005635">
    <property type="term" value="C:nuclear envelope"/>
    <property type="evidence" value="ECO:0007669"/>
    <property type="project" value="TreeGrafter"/>
</dbReference>
<dbReference type="STRING" id="296587.C1EIA6"/>
<comment type="subcellular location">
    <subcellularLocation>
        <location evidence="1">Membrane</location>
        <topology evidence="1">Multi-pass membrane protein</topology>
    </subcellularLocation>
</comment>
<dbReference type="OrthoDB" id="410651at2759"/>
<dbReference type="FunCoup" id="C1EIA6">
    <property type="interactions" value="981"/>
</dbReference>
<dbReference type="GeneID" id="8249500"/>
<evidence type="ECO:0000256" key="4">
    <source>
        <dbReference type="ARBA" id="ARBA00023136"/>
    </source>
</evidence>
<dbReference type="KEGG" id="mis:MICPUN_64509"/>
<evidence type="ECO:0000256" key="2">
    <source>
        <dbReference type="ARBA" id="ARBA00022692"/>
    </source>
</evidence>
<organism evidence="6 7">
    <name type="scientific">Micromonas commoda (strain RCC299 / NOUM17 / CCMP2709)</name>
    <name type="common">Picoplanktonic green alga</name>
    <dbReference type="NCBI Taxonomy" id="296587"/>
    <lineage>
        <taxon>Eukaryota</taxon>
        <taxon>Viridiplantae</taxon>
        <taxon>Chlorophyta</taxon>
        <taxon>Mamiellophyceae</taxon>
        <taxon>Mamiellales</taxon>
        <taxon>Mamiellaceae</taxon>
        <taxon>Micromonas</taxon>
    </lineage>
</organism>
<gene>
    <name evidence="6" type="ORF">MICPUN_64509</name>
</gene>
<dbReference type="eggNOG" id="ENOG502S4E5">
    <property type="taxonomic scope" value="Eukaryota"/>
</dbReference>
<feature type="transmembrane region" description="Helical" evidence="5">
    <location>
        <begin position="94"/>
        <end position="113"/>
    </location>
</feature>
<keyword evidence="7" id="KW-1185">Reference proteome</keyword>
<dbReference type="EMBL" id="CP001333">
    <property type="protein sequence ID" value="ACO67647.1"/>
    <property type="molecule type" value="Genomic_DNA"/>
</dbReference>
<feature type="transmembrane region" description="Helical" evidence="5">
    <location>
        <begin position="16"/>
        <end position="35"/>
    </location>
</feature>
<dbReference type="InterPro" id="IPR023352">
    <property type="entry name" value="MAPEG-like_dom_sf"/>
</dbReference>
<protein>
    <recommendedName>
        <fullName evidence="8">MAPEG family</fullName>
    </recommendedName>
</protein>
<feature type="transmembrane region" description="Helical" evidence="5">
    <location>
        <begin position="133"/>
        <end position="151"/>
    </location>
</feature>
<dbReference type="InParanoid" id="C1EIA6"/>
<dbReference type="GO" id="GO:0005783">
    <property type="term" value="C:endoplasmic reticulum"/>
    <property type="evidence" value="ECO:0007669"/>
    <property type="project" value="TreeGrafter"/>
</dbReference>
<sequence>MATGQFEMEPGEIDPYGYVIAAIGFACFTHFYGSIKVSLARKRFNINYPKLYAESSDAHNVEFNCVQRAHQQTLEWLAMCQLLAAVNGMVFPKAAAFFLCIWTVGKLLYIHGYSSGKPSGRHFGGMVAHMGDISLVVMSFVSANKLLGGLIP</sequence>
<dbReference type="Proteomes" id="UP000002009">
    <property type="component" value="Chromosome 15"/>
</dbReference>
<evidence type="ECO:0000256" key="5">
    <source>
        <dbReference type="SAM" id="Phobius"/>
    </source>
</evidence>
<name>C1EIA6_MICCC</name>
<dbReference type="Pfam" id="PF01124">
    <property type="entry name" value="MAPEG"/>
    <property type="match status" value="1"/>
</dbReference>
<dbReference type="GO" id="GO:0006691">
    <property type="term" value="P:leukotriene metabolic process"/>
    <property type="evidence" value="ECO:0007669"/>
    <property type="project" value="UniProtKB-ARBA"/>
</dbReference>
<keyword evidence="2 5" id="KW-0812">Transmembrane</keyword>
<evidence type="ECO:0000256" key="1">
    <source>
        <dbReference type="ARBA" id="ARBA00004141"/>
    </source>
</evidence>
<dbReference type="InterPro" id="IPR001129">
    <property type="entry name" value="Membr-assoc_MAPEG"/>
</dbReference>
<dbReference type="GO" id="GO:0004602">
    <property type="term" value="F:glutathione peroxidase activity"/>
    <property type="evidence" value="ECO:0007669"/>
    <property type="project" value="TreeGrafter"/>
</dbReference>
<accession>C1EIA6</accession>
<evidence type="ECO:0000313" key="6">
    <source>
        <dbReference type="EMBL" id="ACO67647.1"/>
    </source>
</evidence>
<dbReference type="AlphaFoldDB" id="C1EIA6"/>
<proteinExistence type="predicted"/>
<reference evidence="6 7" key="1">
    <citation type="journal article" date="2009" name="Science">
        <title>Green evolution and dynamic adaptations revealed by genomes of the marine picoeukaryotes Micromonas.</title>
        <authorList>
            <person name="Worden A.Z."/>
            <person name="Lee J.H."/>
            <person name="Mock T."/>
            <person name="Rouze P."/>
            <person name="Simmons M.P."/>
            <person name="Aerts A.L."/>
            <person name="Allen A.E."/>
            <person name="Cuvelier M.L."/>
            <person name="Derelle E."/>
            <person name="Everett M.V."/>
            <person name="Foulon E."/>
            <person name="Grimwood J."/>
            <person name="Gundlach H."/>
            <person name="Henrissat B."/>
            <person name="Napoli C."/>
            <person name="McDonald S.M."/>
            <person name="Parker M.S."/>
            <person name="Rombauts S."/>
            <person name="Salamov A."/>
            <person name="Von Dassow P."/>
            <person name="Badger J.H."/>
            <person name="Coutinho P.M."/>
            <person name="Demir E."/>
            <person name="Dubchak I."/>
            <person name="Gentemann C."/>
            <person name="Eikrem W."/>
            <person name="Gready J.E."/>
            <person name="John U."/>
            <person name="Lanier W."/>
            <person name="Lindquist E.A."/>
            <person name="Lucas S."/>
            <person name="Mayer K.F."/>
            <person name="Moreau H."/>
            <person name="Not F."/>
            <person name="Otillar R."/>
            <person name="Panaud O."/>
            <person name="Pangilinan J."/>
            <person name="Paulsen I."/>
            <person name="Piegu B."/>
            <person name="Poliakov A."/>
            <person name="Robbens S."/>
            <person name="Schmutz J."/>
            <person name="Toulza E."/>
            <person name="Wyss T."/>
            <person name="Zelensky A."/>
            <person name="Zhou K."/>
            <person name="Armbrust E.V."/>
            <person name="Bhattacharya D."/>
            <person name="Goodenough U.W."/>
            <person name="Van de Peer Y."/>
            <person name="Grigoriev I.V."/>
        </authorList>
    </citation>
    <scope>NUCLEOTIDE SEQUENCE [LARGE SCALE GENOMIC DNA]</scope>
    <source>
        <strain evidence="7">RCC299 / NOUM17</strain>
    </source>
</reference>
<evidence type="ECO:0008006" key="8">
    <source>
        <dbReference type="Google" id="ProtNLM"/>
    </source>
</evidence>
<keyword evidence="3 5" id="KW-1133">Transmembrane helix</keyword>
<dbReference type="InterPro" id="IPR050997">
    <property type="entry name" value="MAPEG"/>
</dbReference>
<dbReference type="PANTHER" id="PTHR10250">
    <property type="entry name" value="MICROSOMAL GLUTATHIONE S-TRANSFERASE"/>
    <property type="match status" value="1"/>
</dbReference>
<keyword evidence="4 5" id="KW-0472">Membrane</keyword>